<name>A0A427B2K5_ENSVE</name>
<feature type="region of interest" description="Disordered" evidence="1">
    <location>
        <begin position="1"/>
        <end position="70"/>
    </location>
</feature>
<evidence type="ECO:0000256" key="1">
    <source>
        <dbReference type="SAM" id="MobiDB-lite"/>
    </source>
</evidence>
<dbReference type="Proteomes" id="UP000287651">
    <property type="component" value="Unassembled WGS sequence"/>
</dbReference>
<sequence>MTPKSHNIFSARRRVNIARTPVKQSHLGAPQWSSPHTPSNFTDRGAELAPPDGGNKRADSCAESLLEATQ</sequence>
<gene>
    <name evidence="2" type="ORF">B296_00019469</name>
</gene>
<protein>
    <submittedName>
        <fullName evidence="2">Uncharacterized protein</fullName>
    </submittedName>
</protein>
<proteinExistence type="predicted"/>
<reference evidence="2 3" key="1">
    <citation type="journal article" date="2014" name="Agronomy (Basel)">
        <title>A Draft Genome Sequence for Ensete ventricosum, the Drought-Tolerant Tree Against Hunger.</title>
        <authorList>
            <person name="Harrison J."/>
            <person name="Moore K.A."/>
            <person name="Paszkiewicz K."/>
            <person name="Jones T."/>
            <person name="Grant M."/>
            <person name="Ambacheew D."/>
            <person name="Muzemil S."/>
            <person name="Studholme D.J."/>
        </authorList>
    </citation>
    <scope>NUCLEOTIDE SEQUENCE [LARGE SCALE GENOMIC DNA]</scope>
</reference>
<feature type="compositionally biased region" description="Polar residues" evidence="1">
    <location>
        <begin position="31"/>
        <end position="42"/>
    </location>
</feature>
<dbReference type="EMBL" id="AMZH03000641">
    <property type="protein sequence ID" value="RRT82705.1"/>
    <property type="molecule type" value="Genomic_DNA"/>
</dbReference>
<dbReference type="AlphaFoldDB" id="A0A427B2K5"/>
<comment type="caution">
    <text evidence="2">The sequence shown here is derived from an EMBL/GenBank/DDBJ whole genome shotgun (WGS) entry which is preliminary data.</text>
</comment>
<accession>A0A427B2K5</accession>
<evidence type="ECO:0000313" key="2">
    <source>
        <dbReference type="EMBL" id="RRT82705.1"/>
    </source>
</evidence>
<organism evidence="2 3">
    <name type="scientific">Ensete ventricosum</name>
    <name type="common">Abyssinian banana</name>
    <name type="synonym">Musa ensete</name>
    <dbReference type="NCBI Taxonomy" id="4639"/>
    <lineage>
        <taxon>Eukaryota</taxon>
        <taxon>Viridiplantae</taxon>
        <taxon>Streptophyta</taxon>
        <taxon>Embryophyta</taxon>
        <taxon>Tracheophyta</taxon>
        <taxon>Spermatophyta</taxon>
        <taxon>Magnoliopsida</taxon>
        <taxon>Liliopsida</taxon>
        <taxon>Zingiberales</taxon>
        <taxon>Musaceae</taxon>
        <taxon>Ensete</taxon>
    </lineage>
</organism>
<evidence type="ECO:0000313" key="3">
    <source>
        <dbReference type="Proteomes" id="UP000287651"/>
    </source>
</evidence>